<proteinExistence type="predicted"/>
<organism evidence="1 2">
    <name type="scientific">Roridomyces roridus</name>
    <dbReference type="NCBI Taxonomy" id="1738132"/>
    <lineage>
        <taxon>Eukaryota</taxon>
        <taxon>Fungi</taxon>
        <taxon>Dikarya</taxon>
        <taxon>Basidiomycota</taxon>
        <taxon>Agaricomycotina</taxon>
        <taxon>Agaricomycetes</taxon>
        <taxon>Agaricomycetidae</taxon>
        <taxon>Agaricales</taxon>
        <taxon>Marasmiineae</taxon>
        <taxon>Mycenaceae</taxon>
        <taxon>Roridomyces</taxon>
    </lineage>
</organism>
<name>A0AAD7AXN8_9AGAR</name>
<dbReference type="AlphaFoldDB" id="A0AAD7AXN8"/>
<dbReference type="EMBL" id="JARKIF010000137">
    <property type="protein sequence ID" value="KAJ7603589.1"/>
    <property type="molecule type" value="Genomic_DNA"/>
</dbReference>
<sequence length="124" mass="14323">EDEPDEEWKENMKAQIGLGFQNMIADAKARLEANMKSITVDPRSAEYNELKDLYFNEFHKEKAGIQDFAREEFQHALGNERVMRRLSRGGTIDNTVLGSMVQEQEAILAQIQRENKRRDSTSSM</sequence>
<evidence type="ECO:0000313" key="2">
    <source>
        <dbReference type="Proteomes" id="UP001221142"/>
    </source>
</evidence>
<gene>
    <name evidence="1" type="ORF">FB45DRAFT_679653</name>
</gene>
<evidence type="ECO:0000313" key="1">
    <source>
        <dbReference type="EMBL" id="KAJ7603589.1"/>
    </source>
</evidence>
<feature type="non-terminal residue" evidence="1">
    <location>
        <position position="1"/>
    </location>
</feature>
<protein>
    <submittedName>
        <fullName evidence="1">Uncharacterized protein</fullName>
    </submittedName>
</protein>
<reference evidence="1" key="1">
    <citation type="submission" date="2023-03" db="EMBL/GenBank/DDBJ databases">
        <title>Massive genome expansion in bonnet fungi (Mycena s.s.) driven by repeated elements and novel gene families across ecological guilds.</title>
        <authorList>
            <consortium name="Lawrence Berkeley National Laboratory"/>
            <person name="Harder C.B."/>
            <person name="Miyauchi S."/>
            <person name="Viragh M."/>
            <person name="Kuo A."/>
            <person name="Thoen E."/>
            <person name="Andreopoulos B."/>
            <person name="Lu D."/>
            <person name="Skrede I."/>
            <person name="Drula E."/>
            <person name="Henrissat B."/>
            <person name="Morin E."/>
            <person name="Kohler A."/>
            <person name="Barry K."/>
            <person name="LaButti K."/>
            <person name="Morin E."/>
            <person name="Salamov A."/>
            <person name="Lipzen A."/>
            <person name="Mereny Z."/>
            <person name="Hegedus B."/>
            <person name="Baldrian P."/>
            <person name="Stursova M."/>
            <person name="Weitz H."/>
            <person name="Taylor A."/>
            <person name="Grigoriev I.V."/>
            <person name="Nagy L.G."/>
            <person name="Martin F."/>
            <person name="Kauserud H."/>
        </authorList>
    </citation>
    <scope>NUCLEOTIDE SEQUENCE</scope>
    <source>
        <strain evidence="1">9284</strain>
    </source>
</reference>
<keyword evidence="2" id="KW-1185">Reference proteome</keyword>
<feature type="non-terminal residue" evidence="1">
    <location>
        <position position="124"/>
    </location>
</feature>
<accession>A0AAD7AXN8</accession>
<dbReference type="Proteomes" id="UP001221142">
    <property type="component" value="Unassembled WGS sequence"/>
</dbReference>
<comment type="caution">
    <text evidence="1">The sequence shown here is derived from an EMBL/GenBank/DDBJ whole genome shotgun (WGS) entry which is preliminary data.</text>
</comment>